<accession>A0AAE9Y7Z1</accession>
<keyword evidence="3 4" id="KW-0443">Lipid metabolism</keyword>
<dbReference type="RefSeq" id="WP_272735643.1">
    <property type="nucleotide sequence ID" value="NZ_CP116942.1"/>
</dbReference>
<dbReference type="Gene3D" id="3.40.1090.10">
    <property type="entry name" value="Cytosolic phospholipase A2 catalytic domain"/>
    <property type="match status" value="2"/>
</dbReference>
<dbReference type="InterPro" id="IPR016035">
    <property type="entry name" value="Acyl_Trfase/lysoPLipase"/>
</dbReference>
<feature type="active site" description="Proton acceptor" evidence="4">
    <location>
        <position position="212"/>
    </location>
</feature>
<evidence type="ECO:0000259" key="5">
    <source>
        <dbReference type="PROSITE" id="PS51635"/>
    </source>
</evidence>
<dbReference type="InterPro" id="IPR002641">
    <property type="entry name" value="PNPLA_dom"/>
</dbReference>
<evidence type="ECO:0000313" key="7">
    <source>
        <dbReference type="Proteomes" id="UP001216390"/>
    </source>
</evidence>
<feature type="short sequence motif" description="GXSXG" evidence="4">
    <location>
        <begin position="50"/>
        <end position="54"/>
    </location>
</feature>
<keyword evidence="1 4" id="KW-0378">Hydrolase</keyword>
<evidence type="ECO:0000313" key="6">
    <source>
        <dbReference type="EMBL" id="WCO66118.1"/>
    </source>
</evidence>
<dbReference type="KEGG" id="ima:PO878_16580"/>
<name>A0AAE9Y7Z1_9ACTN</name>
<feature type="active site" description="Nucleophile" evidence="4">
    <location>
        <position position="52"/>
    </location>
</feature>
<dbReference type="PANTHER" id="PTHR14226:SF57">
    <property type="entry name" value="BLR7027 PROTEIN"/>
    <property type="match status" value="1"/>
</dbReference>
<dbReference type="GO" id="GO:0016787">
    <property type="term" value="F:hydrolase activity"/>
    <property type="evidence" value="ECO:0007669"/>
    <property type="project" value="UniProtKB-UniRule"/>
</dbReference>
<evidence type="ECO:0000256" key="3">
    <source>
        <dbReference type="ARBA" id="ARBA00023098"/>
    </source>
</evidence>
<dbReference type="Pfam" id="PF01734">
    <property type="entry name" value="Patatin"/>
    <property type="match status" value="1"/>
</dbReference>
<comment type="caution">
    <text evidence="4">Lacks conserved residue(s) required for the propagation of feature annotation.</text>
</comment>
<sequence length="327" mass="33630">MTQDDPPRPGGVGLVLGAGGSVGGAFHAGVLAALEEATGWDPRQATVVVGTSAGSITGTGLRVGLSTADGMARAEDRPLSPAGARLMAGVGSRRAAPPLEAAGRRFRAPTDVAATLARAAARPFAARPLALLAGLLPDGAMGTEVISEGIAAVADQGWPDDPLWICAVRRRDGRRVVFGRGERPPLPAAVAASCAIPGFFRPVEVDGEAHIDGGAHSPTNADVVRDLGLDLVVVSSPMSLGGRGLRLAVDQPARRWARSLLAAEAAKLRRRGTAVVAFQPTADDVAVMGGDALDRSRLGPIARRARESTLRRLACPDMAERLAALRT</sequence>
<organism evidence="6 7">
    <name type="scientific">Iamia majanohamensis</name>
    <dbReference type="NCBI Taxonomy" id="467976"/>
    <lineage>
        <taxon>Bacteria</taxon>
        <taxon>Bacillati</taxon>
        <taxon>Actinomycetota</taxon>
        <taxon>Acidimicrobiia</taxon>
        <taxon>Acidimicrobiales</taxon>
        <taxon>Iamiaceae</taxon>
        <taxon>Iamia</taxon>
    </lineage>
</organism>
<evidence type="ECO:0000256" key="2">
    <source>
        <dbReference type="ARBA" id="ARBA00022963"/>
    </source>
</evidence>
<dbReference type="PANTHER" id="PTHR14226">
    <property type="entry name" value="NEUROPATHY TARGET ESTERASE/SWISS CHEESE D.MELANOGASTER"/>
    <property type="match status" value="1"/>
</dbReference>
<reference evidence="6" key="1">
    <citation type="submission" date="2023-01" db="EMBL/GenBank/DDBJ databases">
        <title>The diversity of Class Acidimicrobiia in South China Sea sediment environments and the proposal of Iamia marina sp. nov., a novel species of the genus Iamia.</title>
        <authorList>
            <person name="He Y."/>
            <person name="Tian X."/>
        </authorList>
    </citation>
    <scope>NUCLEOTIDE SEQUENCE</scope>
    <source>
        <strain evidence="6">DSM 19957</strain>
    </source>
</reference>
<dbReference type="InterPro" id="IPR050301">
    <property type="entry name" value="NTE"/>
</dbReference>
<evidence type="ECO:0000256" key="4">
    <source>
        <dbReference type="PROSITE-ProRule" id="PRU01161"/>
    </source>
</evidence>
<proteinExistence type="predicted"/>
<dbReference type="SUPFAM" id="SSF52151">
    <property type="entry name" value="FabD/lysophospholipase-like"/>
    <property type="match status" value="1"/>
</dbReference>
<gene>
    <name evidence="6" type="ORF">PO878_16580</name>
</gene>
<dbReference type="GO" id="GO:0016042">
    <property type="term" value="P:lipid catabolic process"/>
    <property type="evidence" value="ECO:0007669"/>
    <property type="project" value="UniProtKB-UniRule"/>
</dbReference>
<dbReference type="EMBL" id="CP116942">
    <property type="protein sequence ID" value="WCO66118.1"/>
    <property type="molecule type" value="Genomic_DNA"/>
</dbReference>
<keyword evidence="2 4" id="KW-0442">Lipid degradation</keyword>
<keyword evidence="7" id="KW-1185">Reference proteome</keyword>
<dbReference type="PROSITE" id="PS51635">
    <property type="entry name" value="PNPLA"/>
    <property type="match status" value="1"/>
</dbReference>
<evidence type="ECO:0000256" key="1">
    <source>
        <dbReference type="ARBA" id="ARBA00022801"/>
    </source>
</evidence>
<dbReference type="Proteomes" id="UP001216390">
    <property type="component" value="Chromosome"/>
</dbReference>
<feature type="short sequence motif" description="DGA/G" evidence="4">
    <location>
        <begin position="212"/>
        <end position="214"/>
    </location>
</feature>
<feature type="domain" description="PNPLA" evidence="5">
    <location>
        <begin position="15"/>
        <end position="225"/>
    </location>
</feature>
<dbReference type="AlphaFoldDB" id="A0AAE9Y7Z1"/>
<protein>
    <submittedName>
        <fullName evidence="6">Patatin-like phospholipase family protein</fullName>
    </submittedName>
</protein>